<dbReference type="Gene3D" id="3.20.20.70">
    <property type="entry name" value="Aldolase class I"/>
    <property type="match status" value="1"/>
</dbReference>
<evidence type="ECO:0000313" key="6">
    <source>
        <dbReference type="EMBL" id="TLH63801.1"/>
    </source>
</evidence>
<dbReference type="GO" id="GO:0010181">
    <property type="term" value="F:FMN binding"/>
    <property type="evidence" value="ECO:0007669"/>
    <property type="project" value="InterPro"/>
</dbReference>
<evidence type="ECO:0000256" key="4">
    <source>
        <dbReference type="ARBA" id="ARBA00023002"/>
    </source>
</evidence>
<dbReference type="SUPFAM" id="SSF51395">
    <property type="entry name" value="FMN-linked oxidoreductases"/>
    <property type="match status" value="1"/>
</dbReference>
<organism evidence="6 7">
    <name type="scientific">Mycolicibacterium phocaicum</name>
    <dbReference type="NCBI Taxonomy" id="319706"/>
    <lineage>
        <taxon>Bacteria</taxon>
        <taxon>Bacillati</taxon>
        <taxon>Actinomycetota</taxon>
        <taxon>Actinomycetes</taxon>
        <taxon>Mycobacteriales</taxon>
        <taxon>Mycobacteriaceae</taxon>
        <taxon>Mycolicibacterium</taxon>
    </lineage>
</organism>
<dbReference type="InterPro" id="IPR023989">
    <property type="entry name" value="MftD"/>
</dbReference>
<dbReference type="InterPro" id="IPR037396">
    <property type="entry name" value="FMN_HAD"/>
</dbReference>
<proteinExistence type="inferred from homology"/>
<dbReference type="PROSITE" id="PS51349">
    <property type="entry name" value="FMN_HYDROXY_ACID_DH_2"/>
    <property type="match status" value="1"/>
</dbReference>
<gene>
    <name evidence="6" type="ORF">C1S79_21870</name>
</gene>
<dbReference type="PANTHER" id="PTHR10578">
    <property type="entry name" value="S -2-HYDROXY-ACID OXIDASE-RELATED"/>
    <property type="match status" value="1"/>
</dbReference>
<keyword evidence="2" id="KW-0285">Flavoprotein</keyword>
<evidence type="ECO:0000256" key="3">
    <source>
        <dbReference type="ARBA" id="ARBA00022643"/>
    </source>
</evidence>
<evidence type="ECO:0000313" key="7">
    <source>
        <dbReference type="Proteomes" id="UP000309984"/>
    </source>
</evidence>
<sequence>MARDTWFETVAIAQERAKKRLPKSAYSSLISASEKGLTVADNVAAFGELGFAPHVIGALDKREMATTVMGQEISLPVIISPTGVQAIHPDGEVAVARAAAARGTAMGLSSFASKPMEEVIAANDKTFFQIYWLGSRDDIAARAERARAAGAKGLIVTTDWSFSHGRDWGSPKIPEKMDLKTILRMSPEVITKPRYMWTWGKTLRPPELSVPNQAINGQAPPPFFHAYGEWMGTPAPTWEDIAWLRELWGGPFMLKGVMRIDDAKRAVDAGVSAISVSNHGGNNLDSTPASIRALPAIAEAVGDQVEVLLDGGIRRGSDVVKALALGARAVMLGRAYLWGLAAEGQAGVENVLDIMHGGIDSALRGLGKASIHDLGPDDILVPEGFTRRLGG</sequence>
<dbReference type="PANTHER" id="PTHR10578:SF107">
    <property type="entry name" value="2-HYDROXYACID OXIDASE 1"/>
    <property type="match status" value="1"/>
</dbReference>
<dbReference type="Proteomes" id="UP000309984">
    <property type="component" value="Unassembled WGS sequence"/>
</dbReference>
<dbReference type="InterPro" id="IPR000262">
    <property type="entry name" value="FMN-dep_DH"/>
</dbReference>
<reference evidence="6 7" key="1">
    <citation type="submission" date="2018-01" db="EMBL/GenBank/DDBJ databases">
        <title>Comparative genomics of Mycobacterium mucogenicum and Mycobacterium neoaurum clade members emphasizing tRNA and non-coding RNA.</title>
        <authorList>
            <person name="Behra P.R.K."/>
            <person name="Pettersson B.M.F."/>
            <person name="Das S."/>
            <person name="Dasgupta S."/>
            <person name="Kirsebom L.A."/>
        </authorList>
    </citation>
    <scope>NUCLEOTIDE SEQUENCE [LARGE SCALE GENOMIC DNA]</scope>
    <source>
        <strain evidence="6 7">DSM 45104</strain>
    </source>
</reference>
<dbReference type="Pfam" id="PF01070">
    <property type="entry name" value="FMN_dh"/>
    <property type="match status" value="1"/>
</dbReference>
<dbReference type="PIRSF" id="PIRSF000138">
    <property type="entry name" value="Al-hdrx_acd_dh"/>
    <property type="match status" value="1"/>
</dbReference>
<comment type="similarity">
    <text evidence="5">Belongs to the FMN-dependent alpha-hydroxy acid dehydrogenase family.</text>
</comment>
<protein>
    <submittedName>
        <fullName evidence="6">Alpha-hydroxy-acid oxidizing enzyme</fullName>
    </submittedName>
</protein>
<dbReference type="CDD" id="cd02809">
    <property type="entry name" value="alpha_hydroxyacid_oxid_FMN"/>
    <property type="match status" value="1"/>
</dbReference>
<dbReference type="GO" id="GO:0016491">
    <property type="term" value="F:oxidoreductase activity"/>
    <property type="evidence" value="ECO:0007669"/>
    <property type="project" value="UniProtKB-KW"/>
</dbReference>
<dbReference type="InterPro" id="IPR013785">
    <property type="entry name" value="Aldolase_TIM"/>
</dbReference>
<name>A0A7I7ZWZ3_9MYCO</name>
<evidence type="ECO:0000256" key="5">
    <source>
        <dbReference type="ARBA" id="ARBA00024042"/>
    </source>
</evidence>
<dbReference type="RefSeq" id="WP_138250467.1">
    <property type="nucleotide sequence ID" value="NZ_AP022616.1"/>
</dbReference>
<evidence type="ECO:0000256" key="1">
    <source>
        <dbReference type="ARBA" id="ARBA00001917"/>
    </source>
</evidence>
<comment type="cofactor">
    <cofactor evidence="1">
        <name>FMN</name>
        <dbReference type="ChEBI" id="CHEBI:58210"/>
    </cofactor>
</comment>
<dbReference type="EMBL" id="POTM01000052">
    <property type="protein sequence ID" value="TLH63801.1"/>
    <property type="molecule type" value="Genomic_DNA"/>
</dbReference>
<keyword evidence="3" id="KW-0288">FMN</keyword>
<dbReference type="AlphaFoldDB" id="A0A7I7ZWZ3"/>
<keyword evidence="7" id="KW-1185">Reference proteome</keyword>
<comment type="caution">
    <text evidence="6">The sequence shown here is derived from an EMBL/GenBank/DDBJ whole genome shotgun (WGS) entry which is preliminary data.</text>
</comment>
<dbReference type="NCBIfam" id="TIGR03966">
    <property type="entry name" value="actino_HemFlav"/>
    <property type="match status" value="1"/>
</dbReference>
<evidence type="ECO:0000256" key="2">
    <source>
        <dbReference type="ARBA" id="ARBA00022630"/>
    </source>
</evidence>
<accession>A0A7I7ZWZ3</accession>
<dbReference type="InterPro" id="IPR012133">
    <property type="entry name" value="Alpha-hydoxy_acid_DH_FMN"/>
</dbReference>
<keyword evidence="4" id="KW-0560">Oxidoreductase</keyword>